<dbReference type="SUPFAM" id="SSF110087">
    <property type="entry name" value="DR1885-like metal-binding protein"/>
    <property type="match status" value="1"/>
</dbReference>
<dbReference type="AlphaFoldDB" id="A0A4V1LPB2"/>
<sequence>MKKTVFSLLLATASLFASGIEIDDAYVRATPPNLPNSAAFMKIENDTKQDVALLWAKSDAANVVELHTHDMKDGVMKMYQVPQIDIKADSETLLQPGGYHIMLIDLKQKPLKEGDKVTLTLGFSNGDEKTITVPVKTVMNGMMNHKNMSHGNMK</sequence>
<dbReference type="Gene3D" id="2.60.40.1890">
    <property type="entry name" value="PCu(A)C copper chaperone"/>
    <property type="match status" value="1"/>
</dbReference>
<reference evidence="2 3" key="1">
    <citation type="submission" date="2017-10" db="EMBL/GenBank/DDBJ databases">
        <title>Genomics of the genus Arcobacter.</title>
        <authorList>
            <person name="Perez-Cataluna A."/>
            <person name="Figueras M.J."/>
        </authorList>
    </citation>
    <scope>NUCLEOTIDE SEQUENCE [LARGE SCALE GENOMIC DNA]</scope>
    <source>
        <strain evidence="2 3">CECT 8987</strain>
    </source>
</reference>
<comment type="caution">
    <text evidence="2">The sequence shown here is derived from an EMBL/GenBank/DDBJ whole genome shotgun (WGS) entry which is preliminary data.</text>
</comment>
<keyword evidence="3" id="KW-1185">Reference proteome</keyword>
<feature type="signal peptide" evidence="1">
    <location>
        <begin position="1"/>
        <end position="19"/>
    </location>
</feature>
<dbReference type="Pfam" id="PF04314">
    <property type="entry name" value="PCuAC"/>
    <property type="match status" value="1"/>
</dbReference>
<evidence type="ECO:0000256" key="1">
    <source>
        <dbReference type="SAM" id="SignalP"/>
    </source>
</evidence>
<organism evidence="2 3">
    <name type="scientific">Candidatus Marinarcus aquaticus</name>
    <dbReference type="NCBI Taxonomy" id="2044504"/>
    <lineage>
        <taxon>Bacteria</taxon>
        <taxon>Pseudomonadati</taxon>
        <taxon>Campylobacterota</taxon>
        <taxon>Epsilonproteobacteria</taxon>
        <taxon>Campylobacterales</taxon>
        <taxon>Arcobacteraceae</taxon>
        <taxon>Candidatus Marinarcus</taxon>
    </lineage>
</organism>
<dbReference type="OrthoDB" id="9796962at2"/>
<keyword evidence="1" id="KW-0732">Signal</keyword>
<dbReference type="EMBL" id="PDKN01000001">
    <property type="protein sequence ID" value="RXJ60588.1"/>
    <property type="molecule type" value="Genomic_DNA"/>
</dbReference>
<proteinExistence type="predicted"/>
<feature type="chain" id="PRO_5020925398" description="Copper chaperone PCu(A)C" evidence="1">
    <location>
        <begin position="20"/>
        <end position="154"/>
    </location>
</feature>
<dbReference type="InterPro" id="IPR036182">
    <property type="entry name" value="PCuAC_sf"/>
</dbReference>
<protein>
    <recommendedName>
        <fullName evidence="4">Copper chaperone PCu(A)C</fullName>
    </recommendedName>
</protein>
<gene>
    <name evidence="2" type="ORF">CRV04_00845</name>
</gene>
<dbReference type="PANTHER" id="PTHR36302">
    <property type="entry name" value="BLR7088 PROTEIN"/>
    <property type="match status" value="1"/>
</dbReference>
<accession>A0A4V1LPB2</accession>
<dbReference type="InterPro" id="IPR058248">
    <property type="entry name" value="Lxx211020-like"/>
</dbReference>
<evidence type="ECO:0000313" key="2">
    <source>
        <dbReference type="EMBL" id="RXJ60588.1"/>
    </source>
</evidence>
<evidence type="ECO:0000313" key="3">
    <source>
        <dbReference type="Proteomes" id="UP000290657"/>
    </source>
</evidence>
<dbReference type="PANTHER" id="PTHR36302:SF1">
    <property type="entry name" value="COPPER CHAPERONE PCU(A)C"/>
    <property type="match status" value="1"/>
</dbReference>
<dbReference type="InterPro" id="IPR007410">
    <property type="entry name" value="LpqE-like"/>
</dbReference>
<dbReference type="Proteomes" id="UP000290657">
    <property type="component" value="Unassembled WGS sequence"/>
</dbReference>
<name>A0A4V1LPB2_9BACT</name>
<evidence type="ECO:0008006" key="4">
    <source>
        <dbReference type="Google" id="ProtNLM"/>
    </source>
</evidence>
<dbReference type="RefSeq" id="WP_128994722.1">
    <property type="nucleotide sequence ID" value="NZ_PDKN01000001.1"/>
</dbReference>